<evidence type="ECO:0000256" key="3">
    <source>
        <dbReference type="ARBA" id="ARBA00023082"/>
    </source>
</evidence>
<dbReference type="InterPro" id="IPR036388">
    <property type="entry name" value="WH-like_DNA-bd_sf"/>
</dbReference>
<comment type="similarity">
    <text evidence="1">Belongs to the sigma-70 factor family. ECF subfamily.</text>
</comment>
<keyword evidence="7" id="KW-0240">DNA-directed RNA polymerase</keyword>
<dbReference type="Proteomes" id="UP001144280">
    <property type="component" value="Unassembled WGS sequence"/>
</dbReference>
<proteinExistence type="inferred from homology"/>
<comment type="caution">
    <text evidence="7">The sequence shown here is derived from an EMBL/GenBank/DDBJ whole genome shotgun (WGS) entry which is preliminary data.</text>
</comment>
<evidence type="ECO:0000256" key="4">
    <source>
        <dbReference type="ARBA" id="ARBA00023163"/>
    </source>
</evidence>
<name>A0ABQ5R583_9ACTN</name>
<protein>
    <submittedName>
        <fullName evidence="7">DNA-directed RNA polymerase sigma-70 factor</fullName>
    </submittedName>
</protein>
<evidence type="ECO:0000259" key="6">
    <source>
        <dbReference type="Pfam" id="PF08281"/>
    </source>
</evidence>
<dbReference type="SUPFAM" id="SSF88946">
    <property type="entry name" value="Sigma2 domain of RNA polymerase sigma factors"/>
    <property type="match status" value="1"/>
</dbReference>
<evidence type="ECO:0000313" key="8">
    <source>
        <dbReference type="Proteomes" id="UP001144280"/>
    </source>
</evidence>
<gene>
    <name evidence="7" type="ORF">Pa4123_71370</name>
</gene>
<organism evidence="7 8">
    <name type="scientific">Phytohabitans aurantiacus</name>
    <dbReference type="NCBI Taxonomy" id="3016789"/>
    <lineage>
        <taxon>Bacteria</taxon>
        <taxon>Bacillati</taxon>
        <taxon>Actinomycetota</taxon>
        <taxon>Actinomycetes</taxon>
        <taxon>Micromonosporales</taxon>
        <taxon>Micromonosporaceae</taxon>
    </lineage>
</organism>
<dbReference type="InterPro" id="IPR007627">
    <property type="entry name" value="RNA_pol_sigma70_r2"/>
</dbReference>
<dbReference type="Gene3D" id="1.10.10.10">
    <property type="entry name" value="Winged helix-like DNA-binding domain superfamily/Winged helix DNA-binding domain"/>
    <property type="match status" value="1"/>
</dbReference>
<keyword evidence="4" id="KW-0804">Transcription</keyword>
<evidence type="ECO:0000256" key="1">
    <source>
        <dbReference type="ARBA" id="ARBA00010641"/>
    </source>
</evidence>
<dbReference type="PANTHER" id="PTHR43133">
    <property type="entry name" value="RNA POLYMERASE ECF-TYPE SIGMA FACTO"/>
    <property type="match status" value="1"/>
</dbReference>
<dbReference type="InterPro" id="IPR013325">
    <property type="entry name" value="RNA_pol_sigma_r2"/>
</dbReference>
<keyword evidence="2" id="KW-0805">Transcription regulation</keyword>
<dbReference type="CDD" id="cd06171">
    <property type="entry name" value="Sigma70_r4"/>
    <property type="match status" value="1"/>
</dbReference>
<feature type="domain" description="RNA polymerase sigma-70 region 2" evidence="5">
    <location>
        <begin position="28"/>
        <end position="94"/>
    </location>
</feature>
<dbReference type="SUPFAM" id="SSF88659">
    <property type="entry name" value="Sigma3 and sigma4 domains of RNA polymerase sigma factors"/>
    <property type="match status" value="1"/>
</dbReference>
<dbReference type="InterPro" id="IPR014284">
    <property type="entry name" value="RNA_pol_sigma-70_dom"/>
</dbReference>
<keyword evidence="8" id="KW-1185">Reference proteome</keyword>
<dbReference type="NCBIfam" id="TIGR02937">
    <property type="entry name" value="sigma70-ECF"/>
    <property type="match status" value="1"/>
</dbReference>
<reference evidence="7" key="1">
    <citation type="submission" date="2022-12" db="EMBL/GenBank/DDBJ databases">
        <title>New Phytohabitans aurantiacus sp. RD004123 nov., an actinomycete isolated from soil.</title>
        <authorList>
            <person name="Triningsih D.W."/>
            <person name="Harunari E."/>
            <person name="Igarashi Y."/>
        </authorList>
    </citation>
    <scope>NUCLEOTIDE SEQUENCE</scope>
    <source>
        <strain evidence="7">RD004123</strain>
    </source>
</reference>
<accession>A0ABQ5R583</accession>
<keyword evidence="3" id="KW-0731">Sigma factor</keyword>
<dbReference type="GO" id="GO:0000428">
    <property type="term" value="C:DNA-directed RNA polymerase complex"/>
    <property type="evidence" value="ECO:0007669"/>
    <property type="project" value="UniProtKB-KW"/>
</dbReference>
<evidence type="ECO:0000313" key="7">
    <source>
        <dbReference type="EMBL" id="GLI01860.1"/>
    </source>
</evidence>
<dbReference type="EMBL" id="BSDI01000051">
    <property type="protein sequence ID" value="GLI01860.1"/>
    <property type="molecule type" value="Genomic_DNA"/>
</dbReference>
<feature type="domain" description="RNA polymerase sigma factor 70 region 4 type 2" evidence="6">
    <location>
        <begin position="124"/>
        <end position="175"/>
    </location>
</feature>
<dbReference type="InterPro" id="IPR013249">
    <property type="entry name" value="RNA_pol_sigma70_r4_t2"/>
</dbReference>
<dbReference type="Gene3D" id="1.10.1740.10">
    <property type="match status" value="1"/>
</dbReference>
<sequence length="194" mass="21611">MLGGVDDNDVRLRDALTGGCEEALAEVYDTHSPTVFGLALRLTGDRGAAEDIAQEVFVELWMRPERYDPRRTRLRSWLCMITRRRAIDWLRRRRTQEHYAPVLAEPAAAAGIEDDVLTASLAAQVRTAVDELPSQHRQAILLAYYQGLTYQQVARALNIPEGTAKSRLRSGLRRLADALAAAGFDDLAVAKHTD</sequence>
<dbReference type="Pfam" id="PF04542">
    <property type="entry name" value="Sigma70_r2"/>
    <property type="match status" value="1"/>
</dbReference>
<dbReference type="PANTHER" id="PTHR43133:SF62">
    <property type="entry name" value="RNA POLYMERASE SIGMA FACTOR SIGZ"/>
    <property type="match status" value="1"/>
</dbReference>
<evidence type="ECO:0000259" key="5">
    <source>
        <dbReference type="Pfam" id="PF04542"/>
    </source>
</evidence>
<dbReference type="InterPro" id="IPR013324">
    <property type="entry name" value="RNA_pol_sigma_r3/r4-like"/>
</dbReference>
<dbReference type="InterPro" id="IPR039425">
    <property type="entry name" value="RNA_pol_sigma-70-like"/>
</dbReference>
<evidence type="ECO:0000256" key="2">
    <source>
        <dbReference type="ARBA" id="ARBA00023015"/>
    </source>
</evidence>
<dbReference type="Pfam" id="PF08281">
    <property type="entry name" value="Sigma70_r4_2"/>
    <property type="match status" value="1"/>
</dbReference>